<organism evidence="3 4">
    <name type="scientific">Gordonibacter faecis</name>
    <dbReference type="NCBI Taxonomy" id="3047475"/>
    <lineage>
        <taxon>Bacteria</taxon>
        <taxon>Bacillati</taxon>
        <taxon>Actinomycetota</taxon>
        <taxon>Coriobacteriia</taxon>
        <taxon>Eggerthellales</taxon>
        <taxon>Eggerthellaceae</taxon>
        <taxon>Gordonibacter</taxon>
    </lineage>
</organism>
<feature type="domain" description="FHA" evidence="2">
    <location>
        <begin position="243"/>
        <end position="287"/>
    </location>
</feature>
<gene>
    <name evidence="3" type="ORF">QNJ86_05435</name>
</gene>
<dbReference type="SUPFAM" id="SSF49879">
    <property type="entry name" value="SMAD/FHA domain"/>
    <property type="match status" value="1"/>
</dbReference>
<protein>
    <submittedName>
        <fullName evidence="3">FHA domain-containing protein</fullName>
    </submittedName>
</protein>
<dbReference type="PROSITE" id="PS50006">
    <property type="entry name" value="FHA_DOMAIN"/>
    <property type="match status" value="1"/>
</dbReference>
<keyword evidence="4" id="KW-1185">Reference proteome</keyword>
<dbReference type="Proteomes" id="UP001232750">
    <property type="component" value="Unassembled WGS sequence"/>
</dbReference>
<dbReference type="Pfam" id="PF00498">
    <property type="entry name" value="FHA"/>
    <property type="match status" value="1"/>
</dbReference>
<dbReference type="SMART" id="SM00240">
    <property type="entry name" value="FHA"/>
    <property type="match status" value="1"/>
</dbReference>
<reference evidence="3 4" key="1">
    <citation type="submission" date="2023-05" db="EMBL/GenBank/DDBJ databases">
        <title>Gordonibacter KGMB12511T sp. nov., isolated from faeces of healthy Korean.</title>
        <authorList>
            <person name="Kim H.S."/>
            <person name="Kim J.-S."/>
            <person name="Suh M.K."/>
            <person name="Eom M.K."/>
            <person name="Do H.E."/>
            <person name="Lee J.-S."/>
        </authorList>
    </citation>
    <scope>NUCLEOTIDE SEQUENCE [LARGE SCALE GENOMIC DNA]</scope>
    <source>
        <strain evidence="3 4">KGMB12511</strain>
    </source>
</reference>
<dbReference type="RefSeq" id="WP_283831585.1">
    <property type="nucleotide sequence ID" value="NZ_JASJEU010000012.1"/>
</dbReference>
<accession>A0ABT7DL21</accession>
<evidence type="ECO:0000313" key="4">
    <source>
        <dbReference type="Proteomes" id="UP001232750"/>
    </source>
</evidence>
<dbReference type="Gene3D" id="2.60.200.20">
    <property type="match status" value="1"/>
</dbReference>
<keyword evidence="1" id="KW-0597">Phosphoprotein</keyword>
<dbReference type="EMBL" id="JASJEU010000012">
    <property type="protein sequence ID" value="MDJ1650233.1"/>
    <property type="molecule type" value="Genomic_DNA"/>
</dbReference>
<evidence type="ECO:0000259" key="2">
    <source>
        <dbReference type="PROSITE" id="PS50006"/>
    </source>
</evidence>
<evidence type="ECO:0000313" key="3">
    <source>
        <dbReference type="EMBL" id="MDJ1650233.1"/>
    </source>
</evidence>
<dbReference type="InterPro" id="IPR008984">
    <property type="entry name" value="SMAD_FHA_dom_sf"/>
</dbReference>
<proteinExistence type="predicted"/>
<evidence type="ECO:0000256" key="1">
    <source>
        <dbReference type="ARBA" id="ARBA00022553"/>
    </source>
</evidence>
<sequence length="335" mass="38088">MTANTERLGSFDVPHEARGWHTALYYFAEHMRSLSHGCVNHKILYSYIGMNGHYINHDNPTIRKRTAAVLSRLMHSRRYAEDFRISFEADPDVFDKGALLLCAALCDKSGCDPAETVQYFRTDLWRDVEQGLRNEREDGRAELNLDRATNEMRLMLGWSEIQPVEASREVLSVLVSTYFYLMTFGCVNERLVRLLVDATPDEAPAPAKHPPARLREECACLIRYDEKATAVVSWWTVEATHPLAIGRYSDSDVIEPNPYVSRSHCRISFQNGAWLLTDEGSTHGTCVLRAGQVAFDTARDGRGPFQLALNDRIVLAKTSFYWFGAFVEKDRPARC</sequence>
<name>A0ABT7DL21_9ACTN</name>
<comment type="caution">
    <text evidence="3">The sequence shown here is derived from an EMBL/GenBank/DDBJ whole genome shotgun (WGS) entry which is preliminary data.</text>
</comment>
<dbReference type="CDD" id="cd00060">
    <property type="entry name" value="FHA"/>
    <property type="match status" value="1"/>
</dbReference>
<dbReference type="InterPro" id="IPR000253">
    <property type="entry name" value="FHA_dom"/>
</dbReference>